<dbReference type="PANTHER" id="PTHR34220">
    <property type="entry name" value="SENSOR HISTIDINE KINASE YPDA"/>
    <property type="match status" value="1"/>
</dbReference>
<feature type="transmembrane region" description="Helical" evidence="5">
    <location>
        <begin position="12"/>
        <end position="32"/>
    </location>
</feature>
<feature type="transmembrane region" description="Helical" evidence="5">
    <location>
        <begin position="306"/>
        <end position="328"/>
    </location>
</feature>
<dbReference type="Pfam" id="PF06580">
    <property type="entry name" value="His_kinase"/>
    <property type="match status" value="1"/>
</dbReference>
<organism evidence="7 8">
    <name type="scientific">Diplocloster modestus</name>
    <dbReference type="NCBI Taxonomy" id="2850322"/>
    <lineage>
        <taxon>Bacteria</taxon>
        <taxon>Bacillati</taxon>
        <taxon>Bacillota</taxon>
        <taxon>Clostridia</taxon>
        <taxon>Lachnospirales</taxon>
        <taxon>Lachnospiraceae</taxon>
        <taxon>Diplocloster</taxon>
    </lineage>
</organism>
<dbReference type="PROSITE" id="PS50885">
    <property type="entry name" value="HAMP"/>
    <property type="match status" value="1"/>
</dbReference>
<dbReference type="SUPFAM" id="SSF55874">
    <property type="entry name" value="ATPase domain of HSP90 chaperone/DNA topoisomerase II/histidine kinase"/>
    <property type="match status" value="1"/>
</dbReference>
<keyword evidence="8" id="KW-1185">Reference proteome</keyword>
<evidence type="ECO:0000256" key="4">
    <source>
        <dbReference type="ARBA" id="ARBA00022777"/>
    </source>
</evidence>
<keyword evidence="5" id="KW-1133">Transmembrane helix</keyword>
<evidence type="ECO:0000256" key="1">
    <source>
        <dbReference type="ARBA" id="ARBA00004370"/>
    </source>
</evidence>
<keyword evidence="5" id="KW-0812">Transmembrane</keyword>
<dbReference type="InterPro" id="IPR036890">
    <property type="entry name" value="HATPase_C_sf"/>
</dbReference>
<dbReference type="SUPFAM" id="SSF158472">
    <property type="entry name" value="HAMP domain-like"/>
    <property type="match status" value="1"/>
</dbReference>
<evidence type="ECO:0000256" key="3">
    <source>
        <dbReference type="ARBA" id="ARBA00022679"/>
    </source>
</evidence>
<keyword evidence="4 7" id="KW-0418">Kinase</keyword>
<proteinExistence type="predicted"/>
<evidence type="ECO:0000313" key="7">
    <source>
        <dbReference type="EMBL" id="MBU9725403.1"/>
    </source>
</evidence>
<dbReference type="Pfam" id="PF00672">
    <property type="entry name" value="HAMP"/>
    <property type="match status" value="1"/>
</dbReference>
<comment type="subcellular location">
    <subcellularLocation>
        <location evidence="1">Membrane</location>
    </subcellularLocation>
</comment>
<dbReference type="CDD" id="cd06225">
    <property type="entry name" value="HAMP"/>
    <property type="match status" value="1"/>
</dbReference>
<dbReference type="SMART" id="SM00304">
    <property type="entry name" value="HAMP"/>
    <property type="match status" value="1"/>
</dbReference>
<sequence length="598" mass="68048">MKRHFTSIRYEFIFSMTALFLLFSSIVLSIWYSELKHEAQTTALQNAEHVLQVSNTLFENQVRDMINVAALTTVRSTNSLSTNILNILSKKDLSDSEIIGYRKSATDYLISLCSFKKNLNGLMVSDFKGDNSISYGIPTSFEIMQENQWIDLIKDSNKKYIVIPPHYPHKWFNTKKDLAFSVLEPVLAYSGEKIGFVSVDISAQLFQECFDTSSSSPSSLYVINKTDGEVLFSPTLDILDMARGESALPAIIRNLKSEKGYFYISDKNSGKLLVVYNTSALTGWTTLSVIPEKEIVLAFTNTSHKILLITLIIGIALILCIFLVTTFLTRKIRLLTSAVKNINGDCLDLPIEITSQDEIGSLFLQFKAMLDRIRGLLKAVKTEEAAKRKAEISALQFQMNPHFLYNSLNTIKFLANIQGIHNIGRVAESLSSLMHISMDDRAFLPVQEDIHFLRSYLEIQNYRYTNSFDFQLHYSEEIMDCYIPKLFIQPLAENSLKHGLVNRTDGGILLVEYLADENNLKVIVEDNGCGITDDRIQEIMHKNQNRNAGHIGIYNIRERIHLYFGEDYDLEIISQPGLFTRFEMTLPIVVKDEVENYV</sequence>
<feature type="domain" description="HAMP" evidence="6">
    <location>
        <begin position="326"/>
        <end position="378"/>
    </location>
</feature>
<dbReference type="InterPro" id="IPR003594">
    <property type="entry name" value="HATPase_dom"/>
</dbReference>
<dbReference type="RefSeq" id="WP_158350857.1">
    <property type="nucleotide sequence ID" value="NZ_JAHQCX010000003.1"/>
</dbReference>
<dbReference type="InterPro" id="IPR003660">
    <property type="entry name" value="HAMP_dom"/>
</dbReference>
<keyword evidence="5" id="KW-0472">Membrane</keyword>
<dbReference type="GO" id="GO:0016301">
    <property type="term" value="F:kinase activity"/>
    <property type="evidence" value="ECO:0007669"/>
    <property type="project" value="UniProtKB-KW"/>
</dbReference>
<dbReference type="SMART" id="SM00387">
    <property type="entry name" value="HATPase_c"/>
    <property type="match status" value="1"/>
</dbReference>
<name>A0ABS6K4I9_9FIRM</name>
<dbReference type="PANTHER" id="PTHR34220:SF7">
    <property type="entry name" value="SENSOR HISTIDINE KINASE YPDA"/>
    <property type="match status" value="1"/>
</dbReference>
<dbReference type="Proteomes" id="UP001314681">
    <property type="component" value="Unassembled WGS sequence"/>
</dbReference>
<protein>
    <submittedName>
        <fullName evidence="7">Histidine kinase</fullName>
    </submittedName>
</protein>
<accession>A0ABS6K4I9</accession>
<keyword evidence="2" id="KW-0597">Phosphoprotein</keyword>
<dbReference type="Gene3D" id="3.30.450.20">
    <property type="entry name" value="PAS domain"/>
    <property type="match status" value="1"/>
</dbReference>
<evidence type="ECO:0000256" key="5">
    <source>
        <dbReference type="SAM" id="Phobius"/>
    </source>
</evidence>
<keyword evidence="3" id="KW-0808">Transferase</keyword>
<gene>
    <name evidence="7" type="ORF">KTH90_05175</name>
</gene>
<dbReference type="InterPro" id="IPR050640">
    <property type="entry name" value="Bact_2-comp_sensor_kinase"/>
</dbReference>
<reference evidence="7 8" key="1">
    <citation type="submission" date="2021-06" db="EMBL/GenBank/DDBJ databases">
        <title>Description of novel taxa of the family Lachnospiraceae.</title>
        <authorList>
            <person name="Chaplin A.V."/>
            <person name="Sokolova S.R."/>
            <person name="Pikina A.P."/>
            <person name="Korzhanova M."/>
            <person name="Belova V."/>
            <person name="Korostin D."/>
            <person name="Efimov B.A."/>
        </authorList>
    </citation>
    <scope>NUCLEOTIDE SEQUENCE [LARGE SCALE GENOMIC DNA]</scope>
    <source>
        <strain evidence="7 8">ASD4241</strain>
    </source>
</reference>
<dbReference type="InterPro" id="IPR010559">
    <property type="entry name" value="Sig_transdc_His_kin_internal"/>
</dbReference>
<evidence type="ECO:0000256" key="2">
    <source>
        <dbReference type="ARBA" id="ARBA00022553"/>
    </source>
</evidence>
<dbReference type="EMBL" id="JAHQCX010000003">
    <property type="protein sequence ID" value="MBU9725403.1"/>
    <property type="molecule type" value="Genomic_DNA"/>
</dbReference>
<dbReference type="Gene3D" id="6.10.340.10">
    <property type="match status" value="1"/>
</dbReference>
<dbReference type="Gene3D" id="3.30.565.10">
    <property type="entry name" value="Histidine kinase-like ATPase, C-terminal domain"/>
    <property type="match status" value="1"/>
</dbReference>
<comment type="caution">
    <text evidence="7">The sequence shown here is derived from an EMBL/GenBank/DDBJ whole genome shotgun (WGS) entry which is preliminary data.</text>
</comment>
<evidence type="ECO:0000313" key="8">
    <source>
        <dbReference type="Proteomes" id="UP001314681"/>
    </source>
</evidence>
<dbReference type="Pfam" id="PF02518">
    <property type="entry name" value="HATPase_c"/>
    <property type="match status" value="1"/>
</dbReference>
<evidence type="ECO:0000259" key="6">
    <source>
        <dbReference type="PROSITE" id="PS50885"/>
    </source>
</evidence>